<evidence type="ECO:0000256" key="1">
    <source>
        <dbReference type="SAM" id="MobiDB-lite"/>
    </source>
</evidence>
<feature type="region of interest" description="Disordered" evidence="1">
    <location>
        <begin position="155"/>
        <end position="193"/>
    </location>
</feature>
<proteinExistence type="predicted"/>
<keyword evidence="2" id="KW-0472">Membrane</keyword>
<evidence type="ECO:0000313" key="3">
    <source>
        <dbReference type="EMBL" id="AQQ14420.1"/>
    </source>
</evidence>
<dbReference type="InterPro" id="IPR023840">
    <property type="entry name" value="T7SS_Rv3446c"/>
</dbReference>
<dbReference type="KEGG" id="cgv:CGLAU_02175"/>
<evidence type="ECO:0000256" key="2">
    <source>
        <dbReference type="SAM" id="Phobius"/>
    </source>
</evidence>
<evidence type="ECO:0000313" key="4">
    <source>
        <dbReference type="Proteomes" id="UP000217209"/>
    </source>
</evidence>
<keyword evidence="2" id="KW-0812">Transmembrane</keyword>
<keyword evidence="4" id="KW-1185">Reference proteome</keyword>
<evidence type="ECO:0008006" key="5">
    <source>
        <dbReference type="Google" id="ProtNLM"/>
    </source>
</evidence>
<reference evidence="3 4" key="1">
    <citation type="submission" date="2016-12" db="EMBL/GenBank/DDBJ databases">
        <authorList>
            <person name="Song W.-J."/>
            <person name="Kurnit D.M."/>
        </authorList>
    </citation>
    <scope>NUCLEOTIDE SEQUENCE [LARGE SCALE GENOMIC DNA]</scope>
    <source>
        <strain evidence="3 4">DSM 30827</strain>
    </source>
</reference>
<name>A0A1Q2HUE7_9CORY</name>
<dbReference type="RefSeq" id="WP_095659267.1">
    <property type="nucleotide sequence ID" value="NZ_CALTZW010000009.1"/>
</dbReference>
<sequence>MTQTHAFPATQASEAALRITVTETSTVFTGVANLHRMDAPSAREIANYVRNVFGPEPAGAHVHVAASPARLAELEAALAGYEIRLTTEALPGDADTNAFGLYDSGELDALVRGVDAESGRRPEWVVLAVAAAVAVVCAVVIGVTAANLVGRSAPVGEHNAADQNDAGMTPTDSEDAPGSAAAVTEASTSEQAADTVVLERDGVRVELPAGFELEEVDGMWRATGPDPDFRLLISVDELYNLPAETMAEQLLRDVEADPETELVDTDGHSLTYRELPADGSEVLWKTWPHDNYQVFVACHTRSAPTTVQQATCRMAFESAVFEPSDPFEPEEEVGAMSG</sequence>
<protein>
    <recommendedName>
        <fullName evidence="5">Type VII secretion-associated protein</fullName>
    </recommendedName>
</protein>
<feature type="compositionally biased region" description="Low complexity" evidence="1">
    <location>
        <begin position="179"/>
        <end position="193"/>
    </location>
</feature>
<dbReference type="NCBIfam" id="TIGR03931">
    <property type="entry name" value="T7SS_Rv3446c"/>
    <property type="match status" value="1"/>
</dbReference>
<dbReference type="EMBL" id="CP019688">
    <property type="protein sequence ID" value="AQQ14420.1"/>
    <property type="molecule type" value="Genomic_DNA"/>
</dbReference>
<gene>
    <name evidence="3" type="ORF">CGLAU_02175</name>
</gene>
<dbReference type="Proteomes" id="UP000217209">
    <property type="component" value="Chromosome"/>
</dbReference>
<organism evidence="3 4">
    <name type="scientific">Corynebacterium glaucum</name>
    <dbReference type="NCBI Taxonomy" id="187491"/>
    <lineage>
        <taxon>Bacteria</taxon>
        <taxon>Bacillati</taxon>
        <taxon>Actinomycetota</taxon>
        <taxon>Actinomycetes</taxon>
        <taxon>Mycobacteriales</taxon>
        <taxon>Corynebacteriaceae</taxon>
        <taxon>Corynebacterium</taxon>
    </lineage>
</organism>
<accession>A0A1Q2HUE7</accession>
<dbReference type="AlphaFoldDB" id="A0A1Q2HUE7"/>
<feature type="transmembrane region" description="Helical" evidence="2">
    <location>
        <begin position="124"/>
        <end position="149"/>
    </location>
</feature>
<dbReference type="OrthoDB" id="4428093at2"/>
<keyword evidence="2" id="KW-1133">Transmembrane helix</keyword>